<dbReference type="OrthoDB" id="9811391at2"/>
<evidence type="ECO:0000256" key="4">
    <source>
        <dbReference type="ARBA" id="ARBA00022692"/>
    </source>
</evidence>
<evidence type="ECO:0000256" key="6">
    <source>
        <dbReference type="ARBA" id="ARBA00023136"/>
    </source>
</evidence>
<name>A0A4R9LY08_9LEPT</name>
<feature type="transmembrane region" description="Helical" evidence="7">
    <location>
        <begin position="156"/>
        <end position="177"/>
    </location>
</feature>
<evidence type="ECO:0000256" key="7">
    <source>
        <dbReference type="SAM" id="Phobius"/>
    </source>
</evidence>
<feature type="transmembrane region" description="Helical" evidence="7">
    <location>
        <begin position="312"/>
        <end position="335"/>
    </location>
</feature>
<feature type="transmembrane region" description="Helical" evidence="7">
    <location>
        <begin position="97"/>
        <end position="114"/>
    </location>
</feature>
<feature type="transmembrane region" description="Helical" evidence="7">
    <location>
        <begin position="256"/>
        <end position="274"/>
    </location>
</feature>
<accession>A0A4R9LY08</accession>
<sequence>MENFKITYLLGILVPILLGIFGIVLGDFPKMKALGLSALTISLLFGFILGNVSSSFFSNTFGNGVQLIAKRFLRWGVILYGLQLTLGDVLEIGGIGFLSDIFILLTTLPLGIWFGTKILKMDRDTAILTSAGSSICGAAAVLATEGTLKSESYKSSTAVATVVTFGTISMFLLPALYPLLGGGPNQFGILVGSTVHEVAQVVAAGASVSEKVSQTAVIVKLTKVMLLVPFLIGLGYWKKTQSEKGSSGSSQVTVPWFAVGFVIMIAINSLGILGDFAKQGLLRVDLLFLSSAMAALGWETKLVKIFQTGSKAFILALVLFLWLLFGGIGFEYLVLFR</sequence>
<feature type="transmembrane region" description="Helical" evidence="7">
    <location>
        <begin position="280"/>
        <end position="300"/>
    </location>
</feature>
<keyword evidence="3" id="KW-1003">Cell membrane</keyword>
<dbReference type="Proteomes" id="UP000298264">
    <property type="component" value="Unassembled WGS sequence"/>
</dbReference>
<keyword evidence="6 7" id="KW-0472">Membrane</keyword>
<organism evidence="8 9">
    <name type="scientific">Leptospira ilyithenensis</name>
    <dbReference type="NCBI Taxonomy" id="2484901"/>
    <lineage>
        <taxon>Bacteria</taxon>
        <taxon>Pseudomonadati</taxon>
        <taxon>Spirochaetota</taxon>
        <taxon>Spirochaetia</taxon>
        <taxon>Leptospirales</taxon>
        <taxon>Leptospiraceae</taxon>
        <taxon>Leptospira</taxon>
    </lineage>
</organism>
<evidence type="ECO:0000256" key="3">
    <source>
        <dbReference type="ARBA" id="ARBA00022475"/>
    </source>
</evidence>
<protein>
    <submittedName>
        <fullName evidence="8">YeiH family protein</fullName>
    </submittedName>
</protein>
<comment type="caution">
    <text evidence="8">The sequence shown here is derived from an EMBL/GenBank/DDBJ whole genome shotgun (WGS) entry which is preliminary data.</text>
</comment>
<dbReference type="NCBIfam" id="TIGR00698">
    <property type="entry name" value="YeiH family putative sulfate export transporter"/>
    <property type="match status" value="1"/>
</dbReference>
<evidence type="ECO:0000313" key="8">
    <source>
        <dbReference type="EMBL" id="TGN14651.1"/>
    </source>
</evidence>
<reference evidence="8" key="1">
    <citation type="journal article" date="2019" name="PLoS Negl. Trop. Dis.">
        <title>Revisiting the worldwide diversity of Leptospira species in the environment.</title>
        <authorList>
            <person name="Vincent A.T."/>
            <person name="Schiettekatte O."/>
            <person name="Bourhy P."/>
            <person name="Veyrier F.J."/>
            <person name="Picardeau M."/>
        </authorList>
    </citation>
    <scope>NUCLEOTIDE SEQUENCE [LARGE SCALE GENOMIC DNA]</scope>
    <source>
        <strain evidence="8">201400974</strain>
    </source>
</reference>
<dbReference type="GO" id="GO:0005886">
    <property type="term" value="C:plasma membrane"/>
    <property type="evidence" value="ECO:0007669"/>
    <property type="project" value="UniProtKB-SubCell"/>
</dbReference>
<evidence type="ECO:0000256" key="1">
    <source>
        <dbReference type="ARBA" id="ARBA00004651"/>
    </source>
</evidence>
<evidence type="ECO:0000256" key="2">
    <source>
        <dbReference type="ARBA" id="ARBA00007977"/>
    </source>
</evidence>
<feature type="transmembrane region" description="Helical" evidence="7">
    <location>
        <begin position="126"/>
        <end position="144"/>
    </location>
</feature>
<dbReference type="RefSeq" id="WP_135762600.1">
    <property type="nucleotide sequence ID" value="NZ_RQHV01000002.1"/>
</dbReference>
<feature type="transmembrane region" description="Helical" evidence="7">
    <location>
        <begin position="217"/>
        <end position="236"/>
    </location>
</feature>
<keyword evidence="5 7" id="KW-1133">Transmembrane helix</keyword>
<proteinExistence type="inferred from homology"/>
<feature type="transmembrane region" description="Helical" evidence="7">
    <location>
        <begin position="33"/>
        <end position="52"/>
    </location>
</feature>
<dbReference type="EMBL" id="RQHV01000002">
    <property type="protein sequence ID" value="TGN14651.1"/>
    <property type="molecule type" value="Genomic_DNA"/>
</dbReference>
<dbReference type="Pfam" id="PF03601">
    <property type="entry name" value="Cons_hypoth698"/>
    <property type="match status" value="1"/>
</dbReference>
<comment type="subcellular location">
    <subcellularLocation>
        <location evidence="1">Cell membrane</location>
        <topology evidence="1">Multi-pass membrane protein</topology>
    </subcellularLocation>
</comment>
<gene>
    <name evidence="8" type="ORF">EHS11_01285</name>
</gene>
<evidence type="ECO:0000256" key="5">
    <source>
        <dbReference type="ARBA" id="ARBA00022989"/>
    </source>
</evidence>
<dbReference type="PANTHER" id="PTHR30106">
    <property type="entry name" value="INNER MEMBRANE PROTEIN YEIH-RELATED"/>
    <property type="match status" value="1"/>
</dbReference>
<dbReference type="InterPro" id="IPR018383">
    <property type="entry name" value="UPF0324_pro"/>
</dbReference>
<comment type="similarity">
    <text evidence="2">Belongs to the UPF0324 family.</text>
</comment>
<dbReference type="AlphaFoldDB" id="A0A4R9LY08"/>
<dbReference type="InterPro" id="IPR004630">
    <property type="entry name" value="UPF0324_YeiH-like"/>
</dbReference>
<feature type="transmembrane region" description="Helical" evidence="7">
    <location>
        <begin position="6"/>
        <end position="26"/>
    </location>
</feature>
<keyword evidence="4 7" id="KW-0812">Transmembrane</keyword>
<dbReference type="PANTHER" id="PTHR30106:SF2">
    <property type="entry name" value="UPF0324 INNER MEMBRANE PROTEIN YEIH"/>
    <property type="match status" value="1"/>
</dbReference>
<keyword evidence="9" id="KW-1185">Reference proteome</keyword>
<evidence type="ECO:0000313" key="9">
    <source>
        <dbReference type="Proteomes" id="UP000298264"/>
    </source>
</evidence>